<feature type="compositionally biased region" description="Basic and acidic residues" evidence="3">
    <location>
        <begin position="239"/>
        <end position="252"/>
    </location>
</feature>
<dbReference type="InterPro" id="IPR052458">
    <property type="entry name" value="PcG_PRC1-like_component"/>
</dbReference>
<evidence type="ECO:0000313" key="6">
    <source>
        <dbReference type="Proteomes" id="UP001497497"/>
    </source>
</evidence>
<feature type="compositionally biased region" description="Low complexity" evidence="3">
    <location>
        <begin position="212"/>
        <end position="228"/>
    </location>
</feature>
<feature type="domain" description="Chromo" evidence="4">
    <location>
        <begin position="11"/>
        <end position="60"/>
    </location>
</feature>
<reference evidence="5 6" key="1">
    <citation type="submission" date="2024-04" db="EMBL/GenBank/DDBJ databases">
        <authorList>
            <consortium name="Genoscope - CEA"/>
            <person name="William W."/>
        </authorList>
    </citation>
    <scope>NUCLEOTIDE SEQUENCE [LARGE SCALE GENOMIC DNA]</scope>
</reference>
<protein>
    <recommendedName>
        <fullName evidence="4">Chromo domain-containing protein</fullName>
    </recommendedName>
</protein>
<dbReference type="PANTHER" id="PTHR46389:SF3">
    <property type="entry name" value="POLYCOMB GROUP PROTEIN PC"/>
    <property type="match status" value="1"/>
</dbReference>
<dbReference type="AlphaFoldDB" id="A0AAV2ILN0"/>
<evidence type="ECO:0000259" key="4">
    <source>
        <dbReference type="PROSITE" id="PS50013"/>
    </source>
</evidence>
<evidence type="ECO:0000313" key="5">
    <source>
        <dbReference type="EMBL" id="CAL1548113.1"/>
    </source>
</evidence>
<dbReference type="PANTHER" id="PTHR46389">
    <property type="entry name" value="POLYCOMB GROUP PROTEIN PC"/>
    <property type="match status" value="1"/>
</dbReference>
<evidence type="ECO:0000256" key="1">
    <source>
        <dbReference type="ARBA" id="ARBA00004123"/>
    </source>
</evidence>
<evidence type="ECO:0000256" key="2">
    <source>
        <dbReference type="ARBA" id="ARBA00023242"/>
    </source>
</evidence>
<feature type="compositionally biased region" description="Polar residues" evidence="3">
    <location>
        <begin position="253"/>
        <end position="265"/>
    </location>
</feature>
<dbReference type="Proteomes" id="UP001497497">
    <property type="component" value="Unassembled WGS sequence"/>
</dbReference>
<proteinExistence type="predicted"/>
<feature type="compositionally biased region" description="Basic and acidic residues" evidence="3">
    <location>
        <begin position="131"/>
        <end position="150"/>
    </location>
</feature>
<dbReference type="PROSITE" id="PS50013">
    <property type="entry name" value="CHROMO_2"/>
    <property type="match status" value="1"/>
</dbReference>
<dbReference type="Pfam" id="PF00385">
    <property type="entry name" value="Chromo"/>
    <property type="match status" value="1"/>
</dbReference>
<evidence type="ECO:0000256" key="3">
    <source>
        <dbReference type="SAM" id="MobiDB-lite"/>
    </source>
</evidence>
<accession>A0AAV2ILN0</accession>
<dbReference type="GO" id="GO:0035102">
    <property type="term" value="C:PRC1 complex"/>
    <property type="evidence" value="ECO:0007669"/>
    <property type="project" value="TreeGrafter"/>
</dbReference>
<dbReference type="InterPro" id="IPR000953">
    <property type="entry name" value="Chromo/chromo_shadow_dom"/>
</dbReference>
<dbReference type="PROSITE" id="PS00598">
    <property type="entry name" value="CHROMO_1"/>
    <property type="match status" value="1"/>
</dbReference>
<dbReference type="CDD" id="cd18627">
    <property type="entry name" value="CD_polycomb_like"/>
    <property type="match status" value="1"/>
</dbReference>
<dbReference type="GO" id="GO:0000785">
    <property type="term" value="C:chromatin"/>
    <property type="evidence" value="ECO:0007669"/>
    <property type="project" value="TreeGrafter"/>
</dbReference>
<comment type="caution">
    <text evidence="5">The sequence shown here is derived from an EMBL/GenBank/DDBJ whole genome shotgun (WGS) entry which is preliminary data.</text>
</comment>
<feature type="compositionally biased region" description="Basic residues" evidence="3">
    <location>
        <begin position="194"/>
        <end position="210"/>
    </location>
</feature>
<dbReference type="Gene3D" id="2.40.50.40">
    <property type="match status" value="1"/>
</dbReference>
<gene>
    <name evidence="5" type="ORF">GSLYS_00021430001</name>
</gene>
<name>A0AAV2ILN0_LYMST</name>
<dbReference type="InterPro" id="IPR023780">
    <property type="entry name" value="Chromo_domain"/>
</dbReference>
<dbReference type="InterPro" id="IPR016197">
    <property type="entry name" value="Chromo-like_dom_sf"/>
</dbReference>
<sequence length="355" mass="39700">MELTKMGERVFAAECIQKRRVRKAKVEYFVKWKGWSIKYNTWEPEENILDHRLIEQFKRESTGGGKRGPKPKKRIQENTEDTGENSDEEDEEEDDEDAEDTNSSEDESSETSVEASKPRKDITHRSASPARSDRDRDKDQDKGGGRDKLGHPSTSKSLGSHAPAKRRPGRPPKNPSHPSYVPPSKKLKIQPSHSKLKTVKKTGPKKRQLKVKQTSSTSHQNTQQTKNSDSSATNTVAETHSKNNDKEKENTSKSDNSAGTVKNSAKCDNNLLIKSTTTGAKTVDNGVYDFPSDDCDSNKGSLSSNLPKRSAPGKKYWVPMEYFKPVVDSVVITDVDMSSSMITVRECSFDKGFFL</sequence>
<keyword evidence="6" id="KW-1185">Reference proteome</keyword>
<dbReference type="SMART" id="SM00298">
    <property type="entry name" value="CHROMO"/>
    <property type="match status" value="1"/>
</dbReference>
<feature type="region of interest" description="Disordered" evidence="3">
    <location>
        <begin position="58"/>
        <end position="265"/>
    </location>
</feature>
<keyword evidence="2" id="KW-0539">Nucleus</keyword>
<organism evidence="5 6">
    <name type="scientific">Lymnaea stagnalis</name>
    <name type="common">Great pond snail</name>
    <name type="synonym">Helix stagnalis</name>
    <dbReference type="NCBI Taxonomy" id="6523"/>
    <lineage>
        <taxon>Eukaryota</taxon>
        <taxon>Metazoa</taxon>
        <taxon>Spiralia</taxon>
        <taxon>Lophotrochozoa</taxon>
        <taxon>Mollusca</taxon>
        <taxon>Gastropoda</taxon>
        <taxon>Heterobranchia</taxon>
        <taxon>Euthyneura</taxon>
        <taxon>Panpulmonata</taxon>
        <taxon>Hygrophila</taxon>
        <taxon>Lymnaeoidea</taxon>
        <taxon>Lymnaeidae</taxon>
        <taxon>Lymnaea</taxon>
    </lineage>
</organism>
<dbReference type="InterPro" id="IPR023779">
    <property type="entry name" value="Chromodomain_CS"/>
</dbReference>
<dbReference type="GO" id="GO:0003682">
    <property type="term" value="F:chromatin binding"/>
    <property type="evidence" value="ECO:0007669"/>
    <property type="project" value="TreeGrafter"/>
</dbReference>
<dbReference type="SUPFAM" id="SSF54160">
    <property type="entry name" value="Chromo domain-like"/>
    <property type="match status" value="1"/>
</dbReference>
<feature type="compositionally biased region" description="Acidic residues" evidence="3">
    <location>
        <begin position="78"/>
        <end position="109"/>
    </location>
</feature>
<feature type="compositionally biased region" description="Polar residues" evidence="3">
    <location>
        <begin position="229"/>
        <end position="238"/>
    </location>
</feature>
<dbReference type="EMBL" id="CAXITT010001177">
    <property type="protein sequence ID" value="CAL1548113.1"/>
    <property type="molecule type" value="Genomic_DNA"/>
</dbReference>
<comment type="subcellular location">
    <subcellularLocation>
        <location evidence="1">Nucleus</location>
    </subcellularLocation>
</comment>
<dbReference type="GO" id="GO:0000122">
    <property type="term" value="P:negative regulation of transcription by RNA polymerase II"/>
    <property type="evidence" value="ECO:0007669"/>
    <property type="project" value="TreeGrafter"/>
</dbReference>